<dbReference type="RefSeq" id="WP_009344741.1">
    <property type="nucleotide sequence ID" value="NZ_CAMUOS010000010.1"/>
</dbReference>
<dbReference type="Proteomes" id="UP000255517">
    <property type="component" value="Unassembled WGS sequence"/>
</dbReference>
<evidence type="ECO:0000256" key="1">
    <source>
        <dbReference type="PROSITE-ProRule" id="PRU00409"/>
    </source>
</evidence>
<dbReference type="Gene3D" id="3.30.1490.20">
    <property type="entry name" value="ATP-grasp fold, A domain"/>
    <property type="match status" value="1"/>
</dbReference>
<dbReference type="GO" id="GO:0046872">
    <property type="term" value="F:metal ion binding"/>
    <property type="evidence" value="ECO:0007669"/>
    <property type="project" value="InterPro"/>
</dbReference>
<dbReference type="SUPFAM" id="SSF56059">
    <property type="entry name" value="Glutathione synthetase ATP-binding domain-like"/>
    <property type="match status" value="1"/>
</dbReference>
<dbReference type="OrthoDB" id="5420347at2"/>
<dbReference type="InterPro" id="IPR011761">
    <property type="entry name" value="ATP-grasp"/>
</dbReference>
<dbReference type="STRING" id="1122949.GCA_000378725_00009"/>
<dbReference type="InterPro" id="IPR013815">
    <property type="entry name" value="ATP_grasp_subdomain_1"/>
</dbReference>
<evidence type="ECO:0000313" key="3">
    <source>
        <dbReference type="EMBL" id="SUB57905.1"/>
    </source>
</evidence>
<dbReference type="AlphaFoldDB" id="A0A379C869"/>
<name>A0A379C869_9FIRM</name>
<dbReference type="Gene3D" id="3.30.470.20">
    <property type="entry name" value="ATP-grasp fold, B domain"/>
    <property type="match status" value="1"/>
</dbReference>
<evidence type="ECO:0000313" key="4">
    <source>
        <dbReference type="Proteomes" id="UP000255517"/>
    </source>
</evidence>
<evidence type="ECO:0000259" key="2">
    <source>
        <dbReference type="PROSITE" id="PS50975"/>
    </source>
</evidence>
<feature type="domain" description="ATP-grasp" evidence="2">
    <location>
        <begin position="123"/>
        <end position="316"/>
    </location>
</feature>
<proteinExistence type="predicted"/>
<sequence length="390" mass="46352">MKYKNKAVVLGTNYYIGLGVVRALGMQGIYVVSVDHDKKSHYGVSKYVKEALIGPHYKKEEKKLVEFLIDYAKKEEYKPVLFPTADLYVEFMENNYDELKKYFLWPNDKKGLYKKIMDKRTLVEFTEKYGIKTPEILDIDDEDLLEKVDKDFGYPCLLKPRDSMNFVNTFRQKAFKVFNRGQLEEKIKKVKEKNLRCFVQRIIKGPDSNCYSFDVYMKDKEAKAFMTTSKIRQWPINFGASTYAKQVYIEELYDLCMPLFKGEDFQGFAEVELKRDEKTGDIYLIEINVRFVNFVWLQHEMGMNTPLYYYLHSIGEDFQGPKIKENKEVYWKYQYEDFSAIKAYLKSGQMTLKDIIKDYRFKKVSSTWNIKDPMPGIKFFLWAIGHKIFR</sequence>
<dbReference type="PROSITE" id="PS50975">
    <property type="entry name" value="ATP_GRASP"/>
    <property type="match status" value="1"/>
</dbReference>
<gene>
    <name evidence="3" type="ORF">NCTC13149_01766</name>
</gene>
<protein>
    <submittedName>
        <fullName evidence="3">Carbamoyl phosphate synthase-like protein</fullName>
    </submittedName>
</protein>
<dbReference type="GO" id="GO:0005524">
    <property type="term" value="F:ATP binding"/>
    <property type="evidence" value="ECO:0007669"/>
    <property type="project" value="UniProtKB-UniRule"/>
</dbReference>
<keyword evidence="1" id="KW-0067">ATP-binding</keyword>
<dbReference type="EMBL" id="UGSZ01000001">
    <property type="protein sequence ID" value="SUB57905.1"/>
    <property type="molecule type" value="Genomic_DNA"/>
</dbReference>
<organism evidence="3 4">
    <name type="scientific">Peptoniphilus lacrimalis</name>
    <dbReference type="NCBI Taxonomy" id="33031"/>
    <lineage>
        <taxon>Bacteria</taxon>
        <taxon>Bacillati</taxon>
        <taxon>Bacillota</taxon>
        <taxon>Tissierellia</taxon>
        <taxon>Tissierellales</taxon>
        <taxon>Peptoniphilaceae</taxon>
        <taxon>Peptoniphilus</taxon>
    </lineage>
</organism>
<accession>A0A379C869</accession>
<keyword evidence="1" id="KW-0547">Nucleotide-binding</keyword>
<reference evidence="3 4" key="1">
    <citation type="submission" date="2018-06" db="EMBL/GenBank/DDBJ databases">
        <authorList>
            <consortium name="Pathogen Informatics"/>
            <person name="Doyle S."/>
        </authorList>
    </citation>
    <scope>NUCLEOTIDE SEQUENCE [LARGE SCALE GENOMIC DNA]</scope>
    <source>
        <strain evidence="3 4">NCTC13149</strain>
    </source>
</reference>